<dbReference type="Proteomes" id="UP000729402">
    <property type="component" value="Unassembled WGS sequence"/>
</dbReference>
<evidence type="ECO:0000259" key="2">
    <source>
        <dbReference type="Pfam" id="PF11926"/>
    </source>
</evidence>
<feature type="region of interest" description="Disordered" evidence="1">
    <location>
        <begin position="1"/>
        <end position="38"/>
    </location>
</feature>
<comment type="caution">
    <text evidence="3">The sequence shown here is derived from an EMBL/GenBank/DDBJ whole genome shotgun (WGS) entry which is preliminary data.</text>
</comment>
<feature type="domain" description="DUF3444" evidence="2">
    <location>
        <begin position="110"/>
        <end position="220"/>
    </location>
</feature>
<dbReference type="PANTHER" id="PTHR44137:SF24">
    <property type="entry name" value="DNAJ HEAT SHOCK N-TERMINAL DOMAIN-CONTAINING PROTEIN"/>
    <property type="match status" value="1"/>
</dbReference>
<name>A0A8J5WPX4_ZIZPA</name>
<reference evidence="3" key="1">
    <citation type="journal article" date="2021" name="bioRxiv">
        <title>Whole Genome Assembly and Annotation of Northern Wild Rice, Zizania palustris L., Supports a Whole Genome Duplication in the Zizania Genus.</title>
        <authorList>
            <person name="Haas M."/>
            <person name="Kono T."/>
            <person name="Macchietto M."/>
            <person name="Millas R."/>
            <person name="McGilp L."/>
            <person name="Shao M."/>
            <person name="Duquette J."/>
            <person name="Hirsch C.N."/>
            <person name="Kimball J."/>
        </authorList>
    </citation>
    <scope>NUCLEOTIDE SEQUENCE</scope>
    <source>
        <tissue evidence="3">Fresh leaf tissue</tissue>
    </source>
</reference>
<dbReference type="Pfam" id="PF11926">
    <property type="entry name" value="DUF3444"/>
    <property type="match status" value="1"/>
</dbReference>
<proteinExistence type="predicted"/>
<dbReference type="AlphaFoldDB" id="A0A8J5WPX4"/>
<dbReference type="InterPro" id="IPR024593">
    <property type="entry name" value="DUF3444"/>
</dbReference>
<dbReference type="OrthoDB" id="66964at2759"/>
<dbReference type="EMBL" id="JAAALK010000080">
    <property type="protein sequence ID" value="KAG8094111.1"/>
    <property type="molecule type" value="Genomic_DNA"/>
</dbReference>
<sequence>MCPSCRRTFLASEVPPPSETDAEVEPPPAKKPKTDKREMTLAEMQLQLVKRKATNISSTVEEDDEEDEHTELMAVEDSDLYNFDADRSERSFKKGQIQRLDLQPDGEEGKPCGEFKVGRVVTVHSVNIFSHLVAYERAAKEVYRIYPKKGSIWALHGGKNADSGKPKYEFVVFLSGYSELYGASFGYLEKVEGFRTIFTRRNIGSHAIQTLQRGDMGTLSASDSGKESAQG</sequence>
<protein>
    <recommendedName>
        <fullName evidence="2">DUF3444 domain-containing protein</fullName>
    </recommendedName>
</protein>
<reference evidence="3" key="2">
    <citation type="submission" date="2021-02" db="EMBL/GenBank/DDBJ databases">
        <authorList>
            <person name="Kimball J.A."/>
            <person name="Haas M.W."/>
            <person name="Macchietto M."/>
            <person name="Kono T."/>
            <person name="Duquette J."/>
            <person name="Shao M."/>
        </authorList>
    </citation>
    <scope>NUCLEOTIDE SEQUENCE</scope>
    <source>
        <tissue evidence="3">Fresh leaf tissue</tissue>
    </source>
</reference>
<gene>
    <name evidence="3" type="ORF">GUJ93_ZPchr0012g19514</name>
</gene>
<evidence type="ECO:0000313" key="4">
    <source>
        <dbReference type="Proteomes" id="UP000729402"/>
    </source>
</evidence>
<evidence type="ECO:0000313" key="3">
    <source>
        <dbReference type="EMBL" id="KAG8094111.1"/>
    </source>
</evidence>
<dbReference type="PANTHER" id="PTHR44137">
    <property type="entry name" value="BNAC03G44070D PROTEIN"/>
    <property type="match status" value="1"/>
</dbReference>
<organism evidence="3 4">
    <name type="scientific">Zizania palustris</name>
    <name type="common">Northern wild rice</name>
    <dbReference type="NCBI Taxonomy" id="103762"/>
    <lineage>
        <taxon>Eukaryota</taxon>
        <taxon>Viridiplantae</taxon>
        <taxon>Streptophyta</taxon>
        <taxon>Embryophyta</taxon>
        <taxon>Tracheophyta</taxon>
        <taxon>Spermatophyta</taxon>
        <taxon>Magnoliopsida</taxon>
        <taxon>Liliopsida</taxon>
        <taxon>Poales</taxon>
        <taxon>Poaceae</taxon>
        <taxon>BOP clade</taxon>
        <taxon>Oryzoideae</taxon>
        <taxon>Oryzeae</taxon>
        <taxon>Zizaniinae</taxon>
        <taxon>Zizania</taxon>
    </lineage>
</organism>
<keyword evidence="4" id="KW-1185">Reference proteome</keyword>
<evidence type="ECO:0000256" key="1">
    <source>
        <dbReference type="SAM" id="MobiDB-lite"/>
    </source>
</evidence>
<accession>A0A8J5WPX4</accession>